<evidence type="ECO:0000256" key="7">
    <source>
        <dbReference type="SAM" id="MobiDB-lite"/>
    </source>
</evidence>
<dbReference type="PANTHER" id="PTHR47053">
    <property type="entry name" value="MUREIN DD-ENDOPEPTIDASE MEPH-RELATED"/>
    <property type="match status" value="1"/>
</dbReference>
<evidence type="ECO:0000256" key="2">
    <source>
        <dbReference type="ARBA" id="ARBA00022670"/>
    </source>
</evidence>
<keyword evidence="2" id="KW-0645">Protease</keyword>
<protein>
    <submittedName>
        <fullName evidence="10">Peptidoglycan hydrolase CwlO-like protein</fullName>
    </submittedName>
</protein>
<evidence type="ECO:0000256" key="4">
    <source>
        <dbReference type="ARBA" id="ARBA00022801"/>
    </source>
</evidence>
<dbReference type="InterPro" id="IPR057309">
    <property type="entry name" value="PcsB_CC"/>
</dbReference>
<dbReference type="RefSeq" id="WP_165886844.1">
    <property type="nucleotide sequence ID" value="NZ_SLXK01000005.1"/>
</dbReference>
<feature type="region of interest" description="Disordered" evidence="7">
    <location>
        <begin position="232"/>
        <end position="302"/>
    </location>
</feature>
<dbReference type="InterPro" id="IPR038765">
    <property type="entry name" value="Papain-like_cys_pep_sf"/>
</dbReference>
<dbReference type="PROSITE" id="PS51935">
    <property type="entry name" value="NLPC_P60"/>
    <property type="match status" value="1"/>
</dbReference>
<keyword evidence="5" id="KW-0788">Thiol protease</keyword>
<accession>A0A4R2P6R5</accession>
<evidence type="ECO:0000313" key="11">
    <source>
        <dbReference type="Proteomes" id="UP000295416"/>
    </source>
</evidence>
<sequence>MKKKLTLTIALSLGITYSTVAPTNTYAKESIGSKINSVKSEQAAQQSAKSQVLAQEQKLSGELNKLNNQMLNMTGKVSEKQVDINETKDDIKNLKADISKTKKALKKRENYLKERAKTYYVNGNTSFLDVIFNSDSFGDLIERAFAMKQITENDQKIINKQKADKKKLENDQAKLQKNLEASVSQMDDLQGMLVKIETMHAQKQKAADVLNSKAASIDDRLSDLKDAEAALSEEKTADKHPVAAAAQDTNKEPKVTKVSTHENASSDNSSRSSVHHSSHKASKPNPKPESHESDHSTTLISDDVATGGISGIINAGKKYIGHSRYEMGRGRSASDIANGVFDCSAFVSWAFRANGINLGGASTEALKNVGQRINSKGALKPGDLVFFDTYKTNGHVGIYMGGGQFIGAQDSTGVAIVSMSNSWWAPKFNHAQRVLGN</sequence>
<comment type="caution">
    <text evidence="10">The sequence shown here is derived from an EMBL/GenBank/DDBJ whole genome shotgun (WGS) entry which is preliminary data.</text>
</comment>
<feature type="compositionally biased region" description="Basic residues" evidence="7">
    <location>
        <begin position="273"/>
        <end position="282"/>
    </location>
</feature>
<reference evidence="10 11" key="1">
    <citation type="submission" date="2019-03" db="EMBL/GenBank/DDBJ databases">
        <title>Genomic Encyclopedia of Type Strains, Phase IV (KMG-IV): sequencing the most valuable type-strain genomes for metagenomic binning, comparative biology and taxonomic classification.</title>
        <authorList>
            <person name="Goeker M."/>
        </authorList>
    </citation>
    <scope>NUCLEOTIDE SEQUENCE [LARGE SCALE GENOMIC DNA]</scope>
    <source>
        <strain evidence="10 11">DSM 19377</strain>
    </source>
</reference>
<feature type="compositionally biased region" description="Basic and acidic residues" evidence="7">
    <location>
        <begin position="232"/>
        <end position="241"/>
    </location>
</feature>
<dbReference type="GO" id="GO:0008234">
    <property type="term" value="F:cysteine-type peptidase activity"/>
    <property type="evidence" value="ECO:0007669"/>
    <property type="project" value="UniProtKB-KW"/>
</dbReference>
<name>A0A4R2P6R5_9BACL</name>
<dbReference type="Gene3D" id="3.90.1720.10">
    <property type="entry name" value="endopeptidase domain like (from Nostoc punctiforme)"/>
    <property type="match status" value="1"/>
</dbReference>
<feature type="coiled-coil region" evidence="6">
    <location>
        <begin position="49"/>
        <end position="104"/>
    </location>
</feature>
<dbReference type="AlphaFoldDB" id="A0A4R2P6R5"/>
<dbReference type="SUPFAM" id="SSF54001">
    <property type="entry name" value="Cysteine proteinases"/>
    <property type="match status" value="1"/>
</dbReference>
<dbReference type="Pfam" id="PF24568">
    <property type="entry name" value="CC_PcsB"/>
    <property type="match status" value="1"/>
</dbReference>
<evidence type="ECO:0000256" key="3">
    <source>
        <dbReference type="ARBA" id="ARBA00022729"/>
    </source>
</evidence>
<dbReference type="InterPro" id="IPR051202">
    <property type="entry name" value="Peptidase_C40"/>
</dbReference>
<evidence type="ECO:0000256" key="8">
    <source>
        <dbReference type="SAM" id="SignalP"/>
    </source>
</evidence>
<comment type="similarity">
    <text evidence="1">Belongs to the peptidase C40 family.</text>
</comment>
<keyword evidence="11" id="KW-1185">Reference proteome</keyword>
<dbReference type="PANTHER" id="PTHR47053:SF1">
    <property type="entry name" value="MUREIN DD-ENDOPEPTIDASE MEPH-RELATED"/>
    <property type="match status" value="1"/>
</dbReference>
<feature type="domain" description="NlpC/P60" evidence="9">
    <location>
        <begin position="306"/>
        <end position="435"/>
    </location>
</feature>
<proteinExistence type="inferred from homology"/>
<dbReference type="GO" id="GO:0006508">
    <property type="term" value="P:proteolysis"/>
    <property type="evidence" value="ECO:0007669"/>
    <property type="project" value="UniProtKB-KW"/>
</dbReference>
<gene>
    <name evidence="10" type="ORF">EV207_105129</name>
</gene>
<keyword evidence="4 10" id="KW-0378">Hydrolase</keyword>
<evidence type="ECO:0000256" key="5">
    <source>
        <dbReference type="ARBA" id="ARBA00022807"/>
    </source>
</evidence>
<evidence type="ECO:0000313" key="10">
    <source>
        <dbReference type="EMBL" id="TCP30600.1"/>
    </source>
</evidence>
<feature type="chain" id="PRO_5039643342" evidence="8">
    <location>
        <begin position="21"/>
        <end position="437"/>
    </location>
</feature>
<feature type="coiled-coil region" evidence="6">
    <location>
        <begin position="158"/>
        <end position="185"/>
    </location>
</feature>
<evidence type="ECO:0000256" key="1">
    <source>
        <dbReference type="ARBA" id="ARBA00007074"/>
    </source>
</evidence>
<organism evidence="10 11">
    <name type="scientific">Scopulibacillus darangshiensis</name>
    <dbReference type="NCBI Taxonomy" id="442528"/>
    <lineage>
        <taxon>Bacteria</taxon>
        <taxon>Bacillati</taxon>
        <taxon>Bacillota</taxon>
        <taxon>Bacilli</taxon>
        <taxon>Bacillales</taxon>
        <taxon>Sporolactobacillaceae</taxon>
        <taxon>Scopulibacillus</taxon>
    </lineage>
</organism>
<feature type="signal peptide" evidence="8">
    <location>
        <begin position="1"/>
        <end position="20"/>
    </location>
</feature>
<keyword evidence="6" id="KW-0175">Coiled coil</keyword>
<feature type="compositionally biased region" description="Basic and acidic residues" evidence="7">
    <location>
        <begin position="286"/>
        <end position="295"/>
    </location>
</feature>
<keyword evidence="3 8" id="KW-0732">Signal</keyword>
<evidence type="ECO:0000259" key="9">
    <source>
        <dbReference type="PROSITE" id="PS51935"/>
    </source>
</evidence>
<dbReference type="Gene3D" id="6.10.250.3150">
    <property type="match status" value="1"/>
</dbReference>
<dbReference type="InterPro" id="IPR000064">
    <property type="entry name" value="NLP_P60_dom"/>
</dbReference>
<dbReference type="EMBL" id="SLXK01000005">
    <property type="protein sequence ID" value="TCP30600.1"/>
    <property type="molecule type" value="Genomic_DNA"/>
</dbReference>
<dbReference type="Pfam" id="PF00877">
    <property type="entry name" value="NLPC_P60"/>
    <property type="match status" value="1"/>
</dbReference>
<dbReference type="Proteomes" id="UP000295416">
    <property type="component" value="Unassembled WGS sequence"/>
</dbReference>
<evidence type="ECO:0000256" key="6">
    <source>
        <dbReference type="SAM" id="Coils"/>
    </source>
</evidence>